<organism evidence="2 3">
    <name type="scientific">Streptomyces daqingensis</name>
    <dbReference type="NCBI Taxonomy" id="1472640"/>
    <lineage>
        <taxon>Bacteria</taxon>
        <taxon>Bacillati</taxon>
        <taxon>Actinomycetota</taxon>
        <taxon>Actinomycetes</taxon>
        <taxon>Kitasatosporales</taxon>
        <taxon>Streptomycetaceae</taxon>
        <taxon>Streptomyces</taxon>
    </lineage>
</organism>
<dbReference type="EMBL" id="BMMP01000002">
    <property type="protein sequence ID" value="GGO44126.1"/>
    <property type="molecule type" value="Genomic_DNA"/>
</dbReference>
<reference evidence="3" key="1">
    <citation type="journal article" date="2019" name="Int. J. Syst. Evol. Microbiol.">
        <title>The Global Catalogue of Microorganisms (GCM) 10K type strain sequencing project: providing services to taxonomists for standard genome sequencing and annotation.</title>
        <authorList>
            <consortium name="The Broad Institute Genomics Platform"/>
            <consortium name="The Broad Institute Genome Sequencing Center for Infectious Disease"/>
            <person name="Wu L."/>
            <person name="Ma J."/>
        </authorList>
    </citation>
    <scope>NUCLEOTIDE SEQUENCE [LARGE SCALE GENOMIC DNA]</scope>
    <source>
        <strain evidence="3">CGMCC 4.7178</strain>
    </source>
</reference>
<comment type="caution">
    <text evidence="2">The sequence shown here is derived from an EMBL/GenBank/DDBJ whole genome shotgun (WGS) entry which is preliminary data.</text>
</comment>
<protein>
    <submittedName>
        <fullName evidence="2">Uncharacterized protein</fullName>
    </submittedName>
</protein>
<evidence type="ECO:0000313" key="3">
    <source>
        <dbReference type="Proteomes" id="UP000631535"/>
    </source>
</evidence>
<evidence type="ECO:0000256" key="1">
    <source>
        <dbReference type="SAM" id="MobiDB-lite"/>
    </source>
</evidence>
<name>A0ABQ2LX13_9ACTN</name>
<accession>A0ABQ2LX13</accession>
<evidence type="ECO:0000313" key="2">
    <source>
        <dbReference type="EMBL" id="GGO44126.1"/>
    </source>
</evidence>
<feature type="compositionally biased region" description="Low complexity" evidence="1">
    <location>
        <begin position="41"/>
        <end position="58"/>
    </location>
</feature>
<gene>
    <name evidence="2" type="ORF">GCM10012287_08980</name>
</gene>
<sequence length="81" mass="8565">MAETPEACPDGVGEFGFGGVEVRPAESHMRIVAWKHDTFCPGSATRPTGPPTAAAGRGRSPEESRREIRVRYGPGTAGIRA</sequence>
<dbReference type="Proteomes" id="UP000631535">
    <property type="component" value="Unassembled WGS sequence"/>
</dbReference>
<feature type="region of interest" description="Disordered" evidence="1">
    <location>
        <begin position="39"/>
        <end position="65"/>
    </location>
</feature>
<keyword evidence="3" id="KW-1185">Reference proteome</keyword>
<proteinExistence type="predicted"/>